<evidence type="ECO:0000313" key="4">
    <source>
        <dbReference type="Proteomes" id="UP000000709"/>
    </source>
</evidence>
<dbReference type="FunCoup" id="G3ARX9">
    <property type="interactions" value="8"/>
</dbReference>
<sequence>MTHIIQSIKNITSSTTDSKIKDATNIEPLGPYNHELIELAQLTFHKKDLSVIISGVTKRLNPLVKIANEKSGQPQPSTIESQSMRRSTSLTLPSFHLKHDSVPSRSNTFALFSRKDKCHYDLDEKTSLSLLKTCAVVLYLLQNGSHNYVDWMQSNYHTYFIPLRKLSYPPKYYETIRYKLRKIINFMEYPEQLQDNRNHIHKLRTDIMTPGVKRTSLDIDLLHVQQQQSPLRERRYSLDREYTLASPPPGPFGFTSLPGTVNEVSMAPRSSLHEPGKRRSSHSRMQPEHPSSPPRTPNPRRLSSMF</sequence>
<dbReference type="Gene3D" id="1.25.40.90">
    <property type="match status" value="2"/>
</dbReference>
<protein>
    <recommendedName>
        <fullName evidence="2">ENTH domain-containing protein</fullName>
    </recommendedName>
</protein>
<accession>G3ARX9</accession>
<proteinExistence type="predicted"/>
<organism evidence="4">
    <name type="scientific">Spathaspora passalidarum (strain NRRL Y-27907 / 11-Y1)</name>
    <dbReference type="NCBI Taxonomy" id="619300"/>
    <lineage>
        <taxon>Eukaryota</taxon>
        <taxon>Fungi</taxon>
        <taxon>Dikarya</taxon>
        <taxon>Ascomycota</taxon>
        <taxon>Saccharomycotina</taxon>
        <taxon>Pichiomycetes</taxon>
        <taxon>Debaryomycetaceae</taxon>
        <taxon>Spathaspora</taxon>
    </lineage>
</organism>
<dbReference type="SUPFAM" id="SSF48464">
    <property type="entry name" value="ENTH/VHS domain"/>
    <property type="match status" value="1"/>
</dbReference>
<dbReference type="KEGG" id="spaa:SPAPADRAFT_62444"/>
<name>G3ARX9_SPAPN</name>
<dbReference type="AlphaFoldDB" id="G3ARX9"/>
<dbReference type="RefSeq" id="XP_007376606.1">
    <property type="nucleotide sequence ID" value="XM_007376544.1"/>
</dbReference>
<dbReference type="eggNOG" id="ENOG502TDNM">
    <property type="taxonomic scope" value="Eukaryota"/>
</dbReference>
<dbReference type="OMA" id="LGPYNHE"/>
<gene>
    <name evidence="3" type="ORF">SPAPADRAFT_62444</name>
</gene>
<dbReference type="EMBL" id="GL996503">
    <property type="protein sequence ID" value="EGW31828.1"/>
    <property type="molecule type" value="Genomic_DNA"/>
</dbReference>
<evidence type="ECO:0000313" key="3">
    <source>
        <dbReference type="EMBL" id="EGW31828.1"/>
    </source>
</evidence>
<dbReference type="InParanoid" id="G3ARX9"/>
<dbReference type="HOGENOM" id="CLU_963100_0_0_1"/>
<dbReference type="Proteomes" id="UP000000709">
    <property type="component" value="Unassembled WGS sequence"/>
</dbReference>
<dbReference type="Pfam" id="PF01417">
    <property type="entry name" value="ENTH"/>
    <property type="match status" value="1"/>
</dbReference>
<dbReference type="STRING" id="619300.G3ARX9"/>
<keyword evidence="4" id="KW-1185">Reference proteome</keyword>
<dbReference type="SMART" id="SM00273">
    <property type="entry name" value="ENTH"/>
    <property type="match status" value="1"/>
</dbReference>
<evidence type="ECO:0000256" key="1">
    <source>
        <dbReference type="SAM" id="MobiDB-lite"/>
    </source>
</evidence>
<dbReference type="InterPro" id="IPR008942">
    <property type="entry name" value="ENTH_VHS"/>
</dbReference>
<dbReference type="InterPro" id="IPR013809">
    <property type="entry name" value="ENTH"/>
</dbReference>
<feature type="region of interest" description="Disordered" evidence="1">
    <location>
        <begin position="242"/>
        <end position="306"/>
    </location>
</feature>
<dbReference type="GeneID" id="18874318"/>
<evidence type="ECO:0000259" key="2">
    <source>
        <dbReference type="SMART" id="SM00273"/>
    </source>
</evidence>
<dbReference type="OrthoDB" id="4033880at2759"/>
<feature type="domain" description="ENTH" evidence="2">
    <location>
        <begin position="14"/>
        <end position="197"/>
    </location>
</feature>
<reference evidence="3 4" key="1">
    <citation type="journal article" date="2011" name="Proc. Natl. Acad. Sci. U.S.A.">
        <title>Comparative genomics of xylose-fermenting fungi for enhanced biofuel production.</title>
        <authorList>
            <person name="Wohlbach D.J."/>
            <person name="Kuo A."/>
            <person name="Sato T.K."/>
            <person name="Potts K.M."/>
            <person name="Salamov A.A."/>
            <person name="LaButti K.M."/>
            <person name="Sun H."/>
            <person name="Clum A."/>
            <person name="Pangilinan J.L."/>
            <person name="Lindquist E.A."/>
            <person name="Lucas S."/>
            <person name="Lapidus A."/>
            <person name="Jin M."/>
            <person name="Gunawan C."/>
            <person name="Balan V."/>
            <person name="Dale B.E."/>
            <person name="Jeffries T.W."/>
            <person name="Zinkel R."/>
            <person name="Barry K.W."/>
            <person name="Grigoriev I.V."/>
            <person name="Gasch A.P."/>
        </authorList>
    </citation>
    <scope>NUCLEOTIDE SEQUENCE [LARGE SCALE GENOMIC DNA]</scope>
    <source>
        <strain evidence="4">NRRL Y-27907 / 11-Y1</strain>
    </source>
</reference>